<dbReference type="Proteomes" id="UP000295797">
    <property type="component" value="Chromosome"/>
</dbReference>
<evidence type="ECO:0000313" key="2">
    <source>
        <dbReference type="EMBL" id="QBX41445.1"/>
    </source>
</evidence>
<name>A0AAP8YZZ8_PSEFL</name>
<dbReference type="AlphaFoldDB" id="A0AAP8YZZ8"/>
<dbReference type="RefSeq" id="WP_135295667.1">
    <property type="nucleotide sequence ID" value="NZ_CP038438.1"/>
</dbReference>
<gene>
    <name evidence="2" type="ORF">E4T63_12955</name>
</gene>
<dbReference type="EMBL" id="CP038438">
    <property type="protein sequence ID" value="QBX41445.1"/>
    <property type="molecule type" value="Genomic_DNA"/>
</dbReference>
<evidence type="ECO:0000313" key="3">
    <source>
        <dbReference type="Proteomes" id="UP000295797"/>
    </source>
</evidence>
<protein>
    <submittedName>
        <fullName evidence="2">Uncharacterized protein</fullName>
    </submittedName>
</protein>
<keyword evidence="1" id="KW-0472">Membrane</keyword>
<keyword evidence="1" id="KW-0812">Transmembrane</keyword>
<dbReference type="Pfam" id="PF19865">
    <property type="entry name" value="DUF6338"/>
    <property type="match status" value="1"/>
</dbReference>
<evidence type="ECO:0000256" key="1">
    <source>
        <dbReference type="SAM" id="Phobius"/>
    </source>
</evidence>
<reference evidence="2 3" key="1">
    <citation type="submission" date="2019-03" db="EMBL/GenBank/DDBJ databases">
        <title>Complete genome sequence of the plant growth promoting strain Pseudomonas fluorescens LBUM677.</title>
        <authorList>
            <person name="Novinscak A."/>
            <person name="Joly D."/>
            <person name="Filion M."/>
        </authorList>
    </citation>
    <scope>NUCLEOTIDE SEQUENCE [LARGE SCALE GENOMIC DNA]</scope>
    <source>
        <strain evidence="2 3">LBUM677</strain>
    </source>
</reference>
<dbReference type="InterPro" id="IPR045919">
    <property type="entry name" value="DUF6338"/>
</dbReference>
<keyword evidence="1" id="KW-1133">Transmembrane helix</keyword>
<feature type="transmembrane region" description="Helical" evidence="1">
    <location>
        <begin position="77"/>
        <end position="97"/>
    </location>
</feature>
<sequence length="194" mass="21637">MEGLSAEVIPVLQQLMPGFLAMIVFYWFAEIPKPAYFEKILQALISTAIIQVFVSATESLCYLIGNYINFGVWSEASTSWTAIGYAAFMGGILAYLCNNDIAFSIARKLNLTTRASQSDAIHVYKQMAAHSVIIHFTDGRRMMGYIDAFPNDRQTGIYLISSPHWIDGEHPVPSPGTHSYMIQGADVQRVEFLN</sequence>
<organism evidence="2 3">
    <name type="scientific">Pseudomonas fluorescens</name>
    <dbReference type="NCBI Taxonomy" id="294"/>
    <lineage>
        <taxon>Bacteria</taxon>
        <taxon>Pseudomonadati</taxon>
        <taxon>Pseudomonadota</taxon>
        <taxon>Gammaproteobacteria</taxon>
        <taxon>Pseudomonadales</taxon>
        <taxon>Pseudomonadaceae</taxon>
        <taxon>Pseudomonas</taxon>
    </lineage>
</organism>
<feature type="transmembrane region" description="Helical" evidence="1">
    <location>
        <begin position="41"/>
        <end position="65"/>
    </location>
</feature>
<accession>A0AAP8YZZ8</accession>
<feature type="transmembrane region" description="Helical" evidence="1">
    <location>
        <begin position="12"/>
        <end position="29"/>
    </location>
</feature>
<proteinExistence type="predicted"/>